<dbReference type="InterPro" id="IPR011293">
    <property type="entry name" value="Ion_transpt_RnfA/RsxA"/>
</dbReference>
<evidence type="ECO:0000256" key="4">
    <source>
        <dbReference type="ARBA" id="ARBA00022967"/>
    </source>
</evidence>
<evidence type="ECO:0000313" key="10">
    <source>
        <dbReference type="Proteomes" id="UP000512167"/>
    </source>
</evidence>
<keyword evidence="6 8" id="KW-1133">Transmembrane helix</keyword>
<evidence type="ECO:0000256" key="3">
    <source>
        <dbReference type="ARBA" id="ARBA00022692"/>
    </source>
</evidence>
<feature type="transmembrane region" description="Helical" evidence="8">
    <location>
        <begin position="130"/>
        <end position="151"/>
    </location>
</feature>
<evidence type="ECO:0000256" key="2">
    <source>
        <dbReference type="ARBA" id="ARBA00022448"/>
    </source>
</evidence>
<feature type="transmembrane region" description="Helical" evidence="8">
    <location>
        <begin position="104"/>
        <end position="124"/>
    </location>
</feature>
<comment type="subcellular location">
    <subcellularLocation>
        <location evidence="8">Cell membrane</location>
        <topology evidence="8">Multi-pass membrane protein</topology>
    </subcellularLocation>
    <subcellularLocation>
        <location evidence="1">Endomembrane system</location>
        <topology evidence="1">Multi-pass membrane protein</topology>
    </subcellularLocation>
</comment>
<comment type="similarity">
    <text evidence="8">Belongs to the NqrDE/RnfAE family.</text>
</comment>
<keyword evidence="4 8" id="KW-1278">Translocase</keyword>
<dbReference type="GO" id="GO:0005886">
    <property type="term" value="C:plasma membrane"/>
    <property type="evidence" value="ECO:0007669"/>
    <property type="project" value="UniProtKB-SubCell"/>
</dbReference>
<comment type="function">
    <text evidence="8">Part of a membrane-bound complex that couples electron transfer with translocation of ions across the membrane.</text>
</comment>
<evidence type="ECO:0000313" key="9">
    <source>
        <dbReference type="EMBL" id="QLY40918.1"/>
    </source>
</evidence>
<keyword evidence="8" id="KW-1003">Cell membrane</keyword>
<dbReference type="EC" id="7.-.-.-" evidence="8"/>
<gene>
    <name evidence="8" type="primary">rnfA</name>
    <name evidence="9" type="ORF">HF295_08630</name>
</gene>
<dbReference type="PIRSF" id="PIRSF006102">
    <property type="entry name" value="NQR_DE"/>
    <property type="match status" value="1"/>
</dbReference>
<evidence type="ECO:0000256" key="7">
    <source>
        <dbReference type="ARBA" id="ARBA00023136"/>
    </source>
</evidence>
<evidence type="ECO:0000256" key="1">
    <source>
        <dbReference type="ARBA" id="ARBA00004127"/>
    </source>
</evidence>
<dbReference type="PANTHER" id="PTHR30335">
    <property type="entry name" value="INTEGRAL MEMBRANE PROTEIN OF SOXR-REDUCING COMPLEX"/>
    <property type="match status" value="1"/>
</dbReference>
<feature type="transmembrane region" description="Helical" evidence="8">
    <location>
        <begin position="71"/>
        <end position="92"/>
    </location>
</feature>
<comment type="subunit">
    <text evidence="8">The complex is composed of six subunits: RnfA, RnfB, RnfC, RnfD, RnfE and RnfG.</text>
</comment>
<feature type="transmembrane region" description="Helical" evidence="8">
    <location>
        <begin position="172"/>
        <end position="191"/>
    </location>
</feature>
<dbReference type="InterPro" id="IPR050133">
    <property type="entry name" value="NqrDE/RnfAE_oxidrdctase"/>
</dbReference>
<keyword evidence="3 8" id="KW-0812">Transmembrane</keyword>
<organism evidence="9 10">
    <name type="scientific">Hujiaoplasma nucleasis</name>
    <dbReference type="NCBI Taxonomy" id="2725268"/>
    <lineage>
        <taxon>Bacteria</taxon>
        <taxon>Bacillati</taxon>
        <taxon>Mycoplasmatota</taxon>
        <taxon>Mollicutes</taxon>
        <taxon>Candidatus Izemoplasmatales</taxon>
        <taxon>Hujiaoplasmataceae</taxon>
        <taxon>Hujiaoplasma</taxon>
    </lineage>
</organism>
<protein>
    <recommendedName>
        <fullName evidence="8">Ion-translocating oxidoreductase complex subunit A</fullName>
        <ecNumber evidence="8">7.-.-.-</ecNumber>
    </recommendedName>
    <alternativeName>
        <fullName evidence="8">Rnf electron transport complex subunit A</fullName>
    </alternativeName>
</protein>
<dbReference type="Proteomes" id="UP000512167">
    <property type="component" value="Chromosome"/>
</dbReference>
<dbReference type="InterPro" id="IPR003667">
    <property type="entry name" value="NqrDE/RnfAE"/>
</dbReference>
<evidence type="ECO:0000256" key="6">
    <source>
        <dbReference type="ARBA" id="ARBA00022989"/>
    </source>
</evidence>
<reference evidence="9 10" key="1">
    <citation type="submission" date="2020-04" db="EMBL/GenBank/DDBJ databases">
        <authorList>
            <person name="Zheng R.K."/>
            <person name="Sun C.M."/>
        </authorList>
    </citation>
    <scope>NUCLEOTIDE SEQUENCE [LARGE SCALE GENOMIC DNA]</scope>
    <source>
        <strain evidence="10">zrk29</strain>
    </source>
</reference>
<dbReference type="GO" id="GO:0022900">
    <property type="term" value="P:electron transport chain"/>
    <property type="evidence" value="ECO:0007669"/>
    <property type="project" value="UniProtKB-UniRule"/>
</dbReference>
<keyword evidence="7 8" id="KW-0472">Membrane</keyword>
<dbReference type="EMBL" id="CP051151">
    <property type="protein sequence ID" value="QLY40918.1"/>
    <property type="molecule type" value="Genomic_DNA"/>
</dbReference>
<dbReference type="AlphaFoldDB" id="A0A7L6N6P9"/>
<dbReference type="KEGG" id="tbk:HF295_08630"/>
<dbReference type="GO" id="GO:0012505">
    <property type="term" value="C:endomembrane system"/>
    <property type="evidence" value="ECO:0007669"/>
    <property type="project" value="UniProtKB-SubCell"/>
</dbReference>
<feature type="transmembrane region" description="Helical" evidence="8">
    <location>
        <begin position="38"/>
        <end position="59"/>
    </location>
</feature>
<keyword evidence="2 8" id="KW-0813">Transport</keyword>
<dbReference type="PANTHER" id="PTHR30335:SF0">
    <property type="entry name" value="ION-TRANSLOCATING OXIDOREDUCTASE COMPLEX SUBUNIT A"/>
    <property type="match status" value="1"/>
</dbReference>
<accession>A0A7L6N6P9</accession>
<name>A0A7L6N6P9_9MOLU</name>
<keyword evidence="5 8" id="KW-0249">Electron transport</keyword>
<proteinExistence type="inferred from homology"/>
<dbReference type="HAMAP" id="MF_00459">
    <property type="entry name" value="RsxA_RnfA"/>
    <property type="match status" value="1"/>
</dbReference>
<evidence type="ECO:0000256" key="8">
    <source>
        <dbReference type="HAMAP-Rule" id="MF_00459"/>
    </source>
</evidence>
<keyword evidence="10" id="KW-1185">Reference proteome</keyword>
<dbReference type="Pfam" id="PF02508">
    <property type="entry name" value="Rnf-Nqr"/>
    <property type="match status" value="1"/>
</dbReference>
<feature type="transmembrane region" description="Helical" evidence="8">
    <location>
        <begin position="6"/>
        <end position="31"/>
    </location>
</feature>
<dbReference type="NCBIfam" id="TIGR01943">
    <property type="entry name" value="rnfA"/>
    <property type="match status" value="1"/>
</dbReference>
<sequence length="195" mass="21572">MSNLIALAFSAFILQNIILTQFLGICPFIGVSTKRSSALGMGMAVIFVMLISSTVTWFLYHQVLVNLEMTYMRTIVFILVIAALVQMVETFLKKVSPALYKALGIYLPLITTNCAVLGVAVLNITNEHGFVEMLVYTAFIGIGFLFVMYIFSMIREKLDFAPVPKAFKGTPIALIVAAILAIIFTRFGGLIEWLL</sequence>
<evidence type="ECO:0000256" key="5">
    <source>
        <dbReference type="ARBA" id="ARBA00022982"/>
    </source>
</evidence>
<dbReference type="RefSeq" id="WP_312031772.1">
    <property type="nucleotide sequence ID" value="NZ_CP051151.1"/>
</dbReference>